<evidence type="ECO:0000256" key="1">
    <source>
        <dbReference type="SAM" id="Phobius"/>
    </source>
</evidence>
<evidence type="ECO:0000313" key="3">
    <source>
        <dbReference type="Proteomes" id="UP000613974"/>
    </source>
</evidence>
<keyword evidence="1" id="KW-1133">Transmembrane helix</keyword>
<dbReference type="EMBL" id="BNEC01000005">
    <property type="protein sequence ID" value="GHI71609.1"/>
    <property type="molecule type" value="Genomic_DNA"/>
</dbReference>
<keyword evidence="3" id="KW-1185">Reference proteome</keyword>
<reference evidence="3" key="1">
    <citation type="submission" date="2023-07" db="EMBL/GenBank/DDBJ databases">
        <title>Whole genome shotgun sequence of Streptomyces nojiriensis NBRC 13794.</title>
        <authorList>
            <person name="Komaki H."/>
            <person name="Tamura T."/>
        </authorList>
    </citation>
    <scope>NUCLEOTIDE SEQUENCE [LARGE SCALE GENOMIC DNA]</scope>
    <source>
        <strain evidence="3">NBRC 13794</strain>
    </source>
</reference>
<evidence type="ECO:0008006" key="4">
    <source>
        <dbReference type="Google" id="ProtNLM"/>
    </source>
</evidence>
<organism evidence="2 3">
    <name type="scientific">Streptomyces nojiriensis</name>
    <dbReference type="NCBI Taxonomy" id="66374"/>
    <lineage>
        <taxon>Bacteria</taxon>
        <taxon>Bacillati</taxon>
        <taxon>Actinomycetota</taxon>
        <taxon>Actinomycetes</taxon>
        <taxon>Kitasatosporales</taxon>
        <taxon>Streptomycetaceae</taxon>
        <taxon>Streptomyces</taxon>
    </lineage>
</organism>
<name>A0ABQ3STZ1_9ACTN</name>
<comment type="caution">
    <text evidence="2">The sequence shown here is derived from an EMBL/GenBank/DDBJ whole genome shotgun (WGS) entry which is preliminary data.</text>
</comment>
<protein>
    <recommendedName>
        <fullName evidence="4">DUF4760 domain-containing protein</fullName>
    </recommendedName>
</protein>
<accession>A0ABQ3STZ1</accession>
<dbReference type="Pfam" id="PF15956">
    <property type="entry name" value="DUF4760"/>
    <property type="match status" value="1"/>
</dbReference>
<sequence length="168" mass="19195">MGDIWAGVAAVSAAISALVVIVASFFAYSQIREARSARHVNLLLSFQEKYHSPMARGFRYRLLSGEFGPPEEFDPARLGVDDFHSFWQLHDQLEMLGVLVDRRLLDFDLVLACFHRSPPQVWAAIEPYILTRRTVASPLEGQHFEKLVRRYQASSALQTRYWARSTVL</sequence>
<feature type="transmembrane region" description="Helical" evidence="1">
    <location>
        <begin position="6"/>
        <end position="28"/>
    </location>
</feature>
<proteinExistence type="predicted"/>
<dbReference type="InterPro" id="IPR031876">
    <property type="entry name" value="DUF4760"/>
</dbReference>
<gene>
    <name evidence="2" type="ORF">Snoj_55270</name>
</gene>
<keyword evidence="1" id="KW-0472">Membrane</keyword>
<dbReference type="GeneID" id="95589846"/>
<evidence type="ECO:0000313" key="2">
    <source>
        <dbReference type="EMBL" id="GHI71609.1"/>
    </source>
</evidence>
<dbReference type="Proteomes" id="UP000613974">
    <property type="component" value="Unassembled WGS sequence"/>
</dbReference>
<dbReference type="RefSeq" id="WP_189736480.1">
    <property type="nucleotide sequence ID" value="NZ_BMRL01000004.1"/>
</dbReference>
<keyword evidence="1" id="KW-0812">Transmembrane</keyword>